<sequence>MPSLISDFSWSEFRRQQTNKQPRSVKTRPLCDSCIMSRPCSCSLSWCFLCFLLALNSNHAWSAPDFSDFLHTVLRNHTAHACEGETLTIRCPSKTSVAILSAFYGRRIPSQHLCPDANTNVTEESTECMSTIAIQKVVSECQDRRACQIPVASRVFGQDPCPETTKYILVSYKCRPAHHRLRTACENERLRLACKNDTVLAIYSATFGHLEHDTPVCPQGGHVKPDMECLSPSALRRVTWKCHGRTNCTVLASVQNFGDPCFPGTSKHLRVSFTCVPRYLLEDVGRGGADPFRISDYTHGGWYTGPGVYRPQNIFTNTLEIFFQIKGLPETVALYFVSGICAGLVFLLCLFGVKSTLVRDVKDLVSDLEDEIKTARRSRRGLINDDNISLDSSFPRFTYPYRGADLFSPEMVMTVVMEDKRDEDRDKAEVSNGDIWPPCNSSPYAIHKSKLSSA</sequence>
<keyword evidence="13" id="KW-1185">Reference proteome</keyword>
<dbReference type="CDD" id="cd22828">
    <property type="entry name" value="Gal_Rha_Lectin_EVA1_EVA1C_rpt1"/>
    <property type="match status" value="1"/>
</dbReference>
<evidence type="ECO:0000256" key="7">
    <source>
        <dbReference type="ARBA" id="ARBA00022989"/>
    </source>
</evidence>
<reference evidence="14" key="2">
    <citation type="submission" date="2025-08" db="UniProtKB">
        <authorList>
            <consortium name="RefSeq"/>
        </authorList>
    </citation>
    <scope>IDENTIFICATION</scope>
    <source>
        <tissue evidence="14">Blood</tissue>
    </source>
</reference>
<keyword evidence="9" id="KW-0175">Coiled coil</keyword>
<keyword evidence="6" id="KW-0677">Repeat</keyword>
<dbReference type="GO" id="GO:0030246">
    <property type="term" value="F:carbohydrate binding"/>
    <property type="evidence" value="ECO:0007669"/>
    <property type="project" value="UniProtKB-KW"/>
</dbReference>
<evidence type="ECO:0000256" key="10">
    <source>
        <dbReference type="SAM" id="MobiDB-lite"/>
    </source>
</evidence>
<feature type="domain" description="SUEL-type lectin" evidence="12">
    <location>
        <begin position="81"/>
        <end position="175"/>
    </location>
</feature>
<evidence type="ECO:0000256" key="5">
    <source>
        <dbReference type="ARBA" id="ARBA00022734"/>
    </source>
</evidence>
<feature type="transmembrane region" description="Helical" evidence="11">
    <location>
        <begin position="332"/>
        <end position="353"/>
    </location>
</feature>
<dbReference type="GO" id="GO:0016020">
    <property type="term" value="C:membrane"/>
    <property type="evidence" value="ECO:0007669"/>
    <property type="project" value="UniProtKB-SubCell"/>
</dbReference>
<evidence type="ECO:0000256" key="1">
    <source>
        <dbReference type="ARBA" id="ARBA00004167"/>
    </source>
</evidence>
<dbReference type="InterPro" id="IPR000922">
    <property type="entry name" value="Lectin_gal-bd_dom"/>
</dbReference>
<organism evidence="13 14">
    <name type="scientific">Ictalurus punctatus</name>
    <name type="common">Channel catfish</name>
    <name type="synonym">Silurus punctatus</name>
    <dbReference type="NCBI Taxonomy" id="7998"/>
    <lineage>
        <taxon>Eukaryota</taxon>
        <taxon>Metazoa</taxon>
        <taxon>Chordata</taxon>
        <taxon>Craniata</taxon>
        <taxon>Vertebrata</taxon>
        <taxon>Euteleostomi</taxon>
        <taxon>Actinopterygii</taxon>
        <taxon>Neopterygii</taxon>
        <taxon>Teleostei</taxon>
        <taxon>Ostariophysi</taxon>
        <taxon>Siluriformes</taxon>
        <taxon>Ictaluridae</taxon>
        <taxon>Ictalurus</taxon>
    </lineage>
</organism>
<name>A0A2D0RHF5_ICTPU</name>
<dbReference type="PANTHER" id="PTHR46780">
    <property type="entry name" value="PROTEIN EVA-1"/>
    <property type="match status" value="1"/>
</dbReference>
<feature type="domain" description="SUEL-type lectin" evidence="12">
    <location>
        <begin position="184"/>
        <end position="276"/>
    </location>
</feature>
<evidence type="ECO:0000256" key="2">
    <source>
        <dbReference type="ARBA" id="ARBA00006023"/>
    </source>
</evidence>
<feature type="coiled-coil region" evidence="9">
    <location>
        <begin position="358"/>
        <end position="385"/>
    </location>
</feature>
<comment type="subcellular location">
    <subcellularLocation>
        <location evidence="1">Membrane</location>
        <topology evidence="1">Single-pass membrane protein</topology>
    </subcellularLocation>
</comment>
<evidence type="ECO:0000259" key="12">
    <source>
        <dbReference type="PROSITE" id="PS50228"/>
    </source>
</evidence>
<dbReference type="RefSeq" id="XP_017329962.1">
    <property type="nucleotide sequence ID" value="XM_017474473.3"/>
</dbReference>
<dbReference type="KEGG" id="ipu:108269004"/>
<proteinExistence type="inferred from homology"/>
<dbReference type="AlphaFoldDB" id="A0A2D0RHF5"/>
<dbReference type="OrthoDB" id="5970528at2759"/>
<dbReference type="PROSITE" id="PS50228">
    <property type="entry name" value="SUEL_LECTIN"/>
    <property type="match status" value="2"/>
</dbReference>
<evidence type="ECO:0000256" key="3">
    <source>
        <dbReference type="ARBA" id="ARBA00022546"/>
    </source>
</evidence>
<evidence type="ECO:0000256" key="8">
    <source>
        <dbReference type="ARBA" id="ARBA00023136"/>
    </source>
</evidence>
<dbReference type="CDD" id="cd22829">
    <property type="entry name" value="Gal_Rha_Lectin_EVA1_EVA1C_rpt2"/>
    <property type="match status" value="1"/>
</dbReference>
<reference evidence="13" key="1">
    <citation type="journal article" date="2016" name="Nat. Commun.">
        <title>The channel catfish genome sequence provides insights into the evolution of scale formation in teleosts.</title>
        <authorList>
            <person name="Liu Z."/>
            <person name="Liu S."/>
            <person name="Yao J."/>
            <person name="Bao L."/>
            <person name="Zhang J."/>
            <person name="Li Y."/>
            <person name="Jiang C."/>
            <person name="Sun L."/>
            <person name="Wang R."/>
            <person name="Zhang Y."/>
            <person name="Zhou T."/>
            <person name="Zeng Q."/>
            <person name="Fu Q."/>
            <person name="Gao S."/>
            <person name="Li N."/>
            <person name="Koren S."/>
            <person name="Jiang Y."/>
            <person name="Zimin A."/>
            <person name="Xu P."/>
            <person name="Phillippy A.M."/>
            <person name="Geng X."/>
            <person name="Song L."/>
            <person name="Sun F."/>
            <person name="Li C."/>
            <person name="Wang X."/>
            <person name="Chen A."/>
            <person name="Jin Y."/>
            <person name="Yuan Z."/>
            <person name="Yang Y."/>
            <person name="Tan S."/>
            <person name="Peatman E."/>
            <person name="Lu J."/>
            <person name="Qin Z."/>
            <person name="Dunham R."/>
            <person name="Li Z."/>
            <person name="Sonstegard T."/>
            <person name="Feng J."/>
            <person name="Danzmann R.G."/>
            <person name="Schroeder S."/>
            <person name="Scheffler B."/>
            <person name="Duke M.V."/>
            <person name="Ballard L."/>
            <person name="Kucuktas H."/>
            <person name="Kaltenboeck L."/>
            <person name="Liu H."/>
            <person name="Armbruster J."/>
            <person name="Xie Y."/>
            <person name="Kirby M.L."/>
            <person name="Tian Y."/>
            <person name="Flanagan M.E."/>
            <person name="Mu W."/>
            <person name="Waldbieser G.C."/>
        </authorList>
    </citation>
    <scope>NUCLEOTIDE SEQUENCE [LARGE SCALE GENOMIC DNA]</scope>
    <source>
        <strain evidence="13">SDA103</strain>
    </source>
</reference>
<keyword evidence="3" id="KW-0348">Hemagglutinin</keyword>
<accession>A0A2D0RHF5</accession>
<gene>
    <name evidence="14" type="primary">si:ch73-335m24.2</name>
</gene>
<dbReference type="InterPro" id="IPR039500">
    <property type="entry name" value="EVA1_dom"/>
</dbReference>
<evidence type="ECO:0000256" key="9">
    <source>
        <dbReference type="SAM" id="Coils"/>
    </source>
</evidence>
<keyword evidence="4 11" id="KW-0812">Transmembrane</keyword>
<keyword evidence="7 11" id="KW-1133">Transmembrane helix</keyword>
<evidence type="ECO:0000256" key="11">
    <source>
        <dbReference type="SAM" id="Phobius"/>
    </source>
</evidence>
<dbReference type="Pfam" id="PF14851">
    <property type="entry name" value="FAM176"/>
    <property type="match status" value="1"/>
</dbReference>
<evidence type="ECO:0000313" key="13">
    <source>
        <dbReference type="Proteomes" id="UP000221080"/>
    </source>
</evidence>
<dbReference type="Proteomes" id="UP000221080">
    <property type="component" value="Chromosome 8"/>
</dbReference>
<dbReference type="Pfam" id="PF02140">
    <property type="entry name" value="SUEL_Lectin"/>
    <property type="match status" value="2"/>
</dbReference>
<dbReference type="FunFam" id="2.60.120.740:FF:000003">
    <property type="entry name" value="Protein eva-1 homolog C"/>
    <property type="match status" value="1"/>
</dbReference>
<evidence type="ECO:0000256" key="4">
    <source>
        <dbReference type="ARBA" id="ARBA00022692"/>
    </source>
</evidence>
<protein>
    <submittedName>
        <fullName evidence="14">Protein eva-1 homolog C isoform X1</fullName>
    </submittedName>
</protein>
<dbReference type="GeneID" id="108269004"/>
<evidence type="ECO:0000256" key="6">
    <source>
        <dbReference type="ARBA" id="ARBA00022737"/>
    </source>
</evidence>
<comment type="similarity">
    <text evidence="2">Belongs to the EVA1 family.</text>
</comment>
<keyword evidence="5" id="KW-0430">Lectin</keyword>
<feature type="region of interest" description="Disordered" evidence="10">
    <location>
        <begin position="422"/>
        <end position="454"/>
    </location>
</feature>
<dbReference type="Gene3D" id="2.60.120.740">
    <property type="match status" value="2"/>
</dbReference>
<keyword evidence="8 11" id="KW-0472">Membrane</keyword>
<dbReference type="InterPro" id="IPR043159">
    <property type="entry name" value="Lectin_gal-bd_sf"/>
</dbReference>
<evidence type="ECO:0000313" key="14">
    <source>
        <dbReference type="RefSeq" id="XP_017329962.1"/>
    </source>
</evidence>